<protein>
    <recommendedName>
        <fullName evidence="3">Peptidase C39 domain-containing protein</fullName>
    </recommendedName>
</protein>
<evidence type="ECO:0000313" key="4">
    <source>
        <dbReference type="EMBL" id="QTD50609.1"/>
    </source>
</evidence>
<feature type="transmembrane region" description="Helical" evidence="2">
    <location>
        <begin position="221"/>
        <end position="242"/>
    </location>
</feature>
<name>A0A8A4TKS5_SULCO</name>
<evidence type="ECO:0000259" key="3">
    <source>
        <dbReference type="PROSITE" id="PS50990"/>
    </source>
</evidence>
<keyword evidence="5" id="KW-1185">Reference proteome</keyword>
<reference evidence="4" key="1">
    <citation type="submission" date="2021-03" db="EMBL/GenBank/DDBJ databases">
        <title>Acanthopleuribacteraceae sp. M133.</title>
        <authorList>
            <person name="Wang G."/>
        </authorList>
    </citation>
    <scope>NUCLEOTIDE SEQUENCE</scope>
    <source>
        <strain evidence="4">M133</strain>
    </source>
</reference>
<dbReference type="EMBL" id="CP071793">
    <property type="protein sequence ID" value="QTD50609.1"/>
    <property type="molecule type" value="Genomic_DNA"/>
</dbReference>
<dbReference type="InterPro" id="IPR005074">
    <property type="entry name" value="Peptidase_C39"/>
</dbReference>
<feature type="region of interest" description="Disordered" evidence="1">
    <location>
        <begin position="36"/>
        <end position="55"/>
    </location>
</feature>
<proteinExistence type="predicted"/>
<evidence type="ECO:0000313" key="5">
    <source>
        <dbReference type="Proteomes" id="UP000663929"/>
    </source>
</evidence>
<accession>A0A8A4TKS5</accession>
<organism evidence="4 5">
    <name type="scientific">Sulfidibacter corallicola</name>
    <dbReference type="NCBI Taxonomy" id="2818388"/>
    <lineage>
        <taxon>Bacteria</taxon>
        <taxon>Pseudomonadati</taxon>
        <taxon>Acidobacteriota</taxon>
        <taxon>Holophagae</taxon>
        <taxon>Acanthopleuribacterales</taxon>
        <taxon>Acanthopleuribacteraceae</taxon>
        <taxon>Sulfidibacter</taxon>
    </lineage>
</organism>
<keyword evidence="2" id="KW-1133">Transmembrane helix</keyword>
<dbReference type="AlphaFoldDB" id="A0A8A4TKS5"/>
<dbReference type="GO" id="GO:0008233">
    <property type="term" value="F:peptidase activity"/>
    <property type="evidence" value="ECO:0007669"/>
    <property type="project" value="InterPro"/>
</dbReference>
<dbReference type="GO" id="GO:0006508">
    <property type="term" value="P:proteolysis"/>
    <property type="evidence" value="ECO:0007669"/>
    <property type="project" value="InterPro"/>
</dbReference>
<dbReference type="GO" id="GO:0016020">
    <property type="term" value="C:membrane"/>
    <property type="evidence" value="ECO:0007669"/>
    <property type="project" value="InterPro"/>
</dbReference>
<dbReference type="GO" id="GO:0005524">
    <property type="term" value="F:ATP binding"/>
    <property type="evidence" value="ECO:0007669"/>
    <property type="project" value="InterPro"/>
</dbReference>
<keyword evidence="2" id="KW-0812">Transmembrane</keyword>
<evidence type="ECO:0000256" key="1">
    <source>
        <dbReference type="SAM" id="MobiDB-lite"/>
    </source>
</evidence>
<dbReference type="KEGG" id="scor:J3U87_33915"/>
<sequence length="253" mass="29051">MNGSFWQPAPMWRHTLVSLALIWVFGLLAVAGETDPAPEEQVPRQKPHSVVPLEQKDGHSCGRLAMSALYRSYGLDPQKARLRERLGTDIPLLPFDEETKGTIQPDFLRVLKQDGFAPEVVRLNQTYHEDRIKAHLNEHHALALIKRKENGNLHWVVLAGYQARNFVIADSLKPQPYLEPVHPFLRENVMSVILVSPQKPQPHTGFWQEHLKGVWDMGAMWFVKYLTEPVTLILVCVAAFVAGRRFRRRYRTP</sequence>
<dbReference type="RefSeq" id="WP_237380450.1">
    <property type="nucleotide sequence ID" value="NZ_CP071793.1"/>
</dbReference>
<dbReference type="Gene3D" id="3.90.70.10">
    <property type="entry name" value="Cysteine proteinases"/>
    <property type="match status" value="1"/>
</dbReference>
<dbReference type="Proteomes" id="UP000663929">
    <property type="component" value="Chromosome"/>
</dbReference>
<feature type="domain" description="Peptidase C39" evidence="3">
    <location>
        <begin position="55"/>
        <end position="195"/>
    </location>
</feature>
<evidence type="ECO:0000256" key="2">
    <source>
        <dbReference type="SAM" id="Phobius"/>
    </source>
</evidence>
<dbReference type="Pfam" id="PF03412">
    <property type="entry name" value="Peptidase_C39"/>
    <property type="match status" value="1"/>
</dbReference>
<keyword evidence="2" id="KW-0472">Membrane</keyword>
<dbReference type="PROSITE" id="PS50990">
    <property type="entry name" value="PEPTIDASE_C39"/>
    <property type="match status" value="1"/>
</dbReference>
<gene>
    <name evidence="4" type="ORF">J3U87_33915</name>
</gene>